<organism evidence="2 3">
    <name type="scientific">Methylocystis borbori</name>
    <dbReference type="NCBI Taxonomy" id="3118750"/>
    <lineage>
        <taxon>Bacteria</taxon>
        <taxon>Pseudomonadati</taxon>
        <taxon>Pseudomonadota</taxon>
        <taxon>Alphaproteobacteria</taxon>
        <taxon>Hyphomicrobiales</taxon>
        <taxon>Methylocystaceae</taxon>
        <taxon>Methylocystis</taxon>
    </lineage>
</organism>
<name>A0ABU7XCN8_9HYPH</name>
<keyword evidence="3" id="KW-1185">Reference proteome</keyword>
<sequence>MTHPYSDAASHRLWRRGVSAFEANADPIVNFPFRISPSDKIVTAGGCFAPLIANRLQTAGYNFLVTEKAHPLLPEETAALFNYGRHSARYGSVHTARQLLQLLRRAYGRFEPIEDMWFEGDNKLVDPFRPLIQPDGFACIEEYRLDRAQHFAAVREAFETMDVFIYIFSMTECWENRKDGAVFPLCPGVAGGHFDESVHAFRNQDVGEVVADMTLFLEELREVNKDLRVILAVSPVQFIATGSDDHVLCASTYSKAVHRAACEAITKCDPAVAYFPSYEIIAGPQTRGRYFDDDLRSVTDAGVDRIMDLFFKHVTDEGAQWAASGNETRVEIGVKSEQVNYAARAQSLTKSLCDAVLLDLGG</sequence>
<dbReference type="InterPro" id="IPR014982">
    <property type="entry name" value="GSCFA"/>
</dbReference>
<reference evidence="2 3" key="1">
    <citation type="submission" date="2024-02" db="EMBL/GenBank/DDBJ databases">
        <authorList>
            <person name="Grouzdev D."/>
        </authorList>
    </citation>
    <scope>NUCLEOTIDE SEQUENCE [LARGE SCALE GENOMIC DNA]</scope>
    <source>
        <strain evidence="2 3">9N</strain>
    </source>
</reference>
<dbReference type="Proteomes" id="UP001350748">
    <property type="component" value="Unassembled WGS sequence"/>
</dbReference>
<dbReference type="RefSeq" id="WP_332080049.1">
    <property type="nucleotide sequence ID" value="NZ_JAZHYN010000002.1"/>
</dbReference>
<evidence type="ECO:0000313" key="2">
    <source>
        <dbReference type="EMBL" id="MEF3365148.1"/>
    </source>
</evidence>
<dbReference type="EMBL" id="JAZHYN010000002">
    <property type="protein sequence ID" value="MEF3365148.1"/>
    <property type="molecule type" value="Genomic_DNA"/>
</dbReference>
<feature type="domain" description="GSCFA" evidence="1">
    <location>
        <begin position="40"/>
        <end position="310"/>
    </location>
</feature>
<keyword evidence="2" id="KW-0378">Hydrolase</keyword>
<dbReference type="EC" id="3.1.-.-" evidence="2"/>
<protein>
    <submittedName>
        <fullName evidence="2">GSCFA domain-containing protein</fullName>
        <ecNumber evidence="2">3.1.-.-</ecNumber>
    </submittedName>
</protein>
<dbReference type="GO" id="GO:0016787">
    <property type="term" value="F:hydrolase activity"/>
    <property type="evidence" value="ECO:0007669"/>
    <property type="project" value="UniProtKB-KW"/>
</dbReference>
<evidence type="ECO:0000259" key="1">
    <source>
        <dbReference type="Pfam" id="PF08885"/>
    </source>
</evidence>
<proteinExistence type="predicted"/>
<dbReference type="Pfam" id="PF08885">
    <property type="entry name" value="GSCFA"/>
    <property type="match status" value="1"/>
</dbReference>
<evidence type="ECO:0000313" key="3">
    <source>
        <dbReference type="Proteomes" id="UP001350748"/>
    </source>
</evidence>
<accession>A0ABU7XCN8</accession>
<comment type="caution">
    <text evidence="2">The sequence shown here is derived from an EMBL/GenBank/DDBJ whole genome shotgun (WGS) entry which is preliminary data.</text>
</comment>
<gene>
    <name evidence="2" type="ORF">V3H18_01235</name>
</gene>